<feature type="region of interest" description="Disordered" evidence="6">
    <location>
        <begin position="2340"/>
        <end position="2409"/>
    </location>
</feature>
<feature type="compositionally biased region" description="Polar residues" evidence="6">
    <location>
        <begin position="42"/>
        <end position="66"/>
    </location>
</feature>
<dbReference type="EMBL" id="BLXT01008183">
    <property type="protein sequence ID" value="GFO46305.1"/>
    <property type="molecule type" value="Genomic_DNA"/>
</dbReference>
<feature type="region of interest" description="Disordered" evidence="6">
    <location>
        <begin position="1305"/>
        <end position="1346"/>
    </location>
</feature>
<keyword evidence="8" id="KW-1185">Reference proteome</keyword>
<dbReference type="GO" id="GO:0003712">
    <property type="term" value="F:transcription coregulator activity"/>
    <property type="evidence" value="ECO:0007669"/>
    <property type="project" value="TreeGrafter"/>
</dbReference>
<dbReference type="GO" id="GO:0005634">
    <property type="term" value="C:nucleus"/>
    <property type="evidence" value="ECO:0007669"/>
    <property type="project" value="UniProtKB-SubCell"/>
</dbReference>
<name>A0AAV4DQH3_9GAST</name>
<feature type="compositionally biased region" description="Acidic residues" evidence="6">
    <location>
        <begin position="254"/>
        <end position="264"/>
    </location>
</feature>
<feature type="region of interest" description="Disordered" evidence="6">
    <location>
        <begin position="1838"/>
        <end position="1911"/>
    </location>
</feature>
<feature type="compositionally biased region" description="Basic and acidic residues" evidence="6">
    <location>
        <begin position="73"/>
        <end position="104"/>
    </location>
</feature>
<feature type="region of interest" description="Disordered" evidence="6">
    <location>
        <begin position="786"/>
        <end position="821"/>
    </location>
</feature>
<dbReference type="PANTHER" id="PTHR16088:SF3">
    <property type="entry name" value="GON-4-LIKE PROTEIN"/>
    <property type="match status" value="1"/>
</dbReference>
<dbReference type="GO" id="GO:0006355">
    <property type="term" value="P:regulation of DNA-templated transcription"/>
    <property type="evidence" value="ECO:0007669"/>
    <property type="project" value="InterPro"/>
</dbReference>
<evidence type="ECO:0000256" key="2">
    <source>
        <dbReference type="ARBA" id="ARBA00023015"/>
    </source>
</evidence>
<feature type="compositionally biased region" description="Basic and acidic residues" evidence="6">
    <location>
        <begin position="799"/>
        <end position="808"/>
    </location>
</feature>
<proteinExistence type="predicted"/>
<dbReference type="Proteomes" id="UP000735302">
    <property type="component" value="Unassembled WGS sequence"/>
</dbReference>
<evidence type="ECO:0000256" key="1">
    <source>
        <dbReference type="ARBA" id="ARBA00004123"/>
    </source>
</evidence>
<feature type="region of interest" description="Disordered" evidence="6">
    <location>
        <begin position="1095"/>
        <end position="1114"/>
    </location>
</feature>
<organism evidence="7 8">
    <name type="scientific">Plakobranchus ocellatus</name>
    <dbReference type="NCBI Taxonomy" id="259542"/>
    <lineage>
        <taxon>Eukaryota</taxon>
        <taxon>Metazoa</taxon>
        <taxon>Spiralia</taxon>
        <taxon>Lophotrochozoa</taxon>
        <taxon>Mollusca</taxon>
        <taxon>Gastropoda</taxon>
        <taxon>Heterobranchia</taxon>
        <taxon>Euthyneura</taxon>
        <taxon>Panpulmonata</taxon>
        <taxon>Sacoglossa</taxon>
        <taxon>Placobranchoidea</taxon>
        <taxon>Plakobranchidae</taxon>
        <taxon>Plakobranchus</taxon>
    </lineage>
</organism>
<reference evidence="7 8" key="1">
    <citation type="journal article" date="2021" name="Elife">
        <title>Chloroplast acquisition without the gene transfer in kleptoplastic sea slugs, Plakobranchus ocellatus.</title>
        <authorList>
            <person name="Maeda T."/>
            <person name="Takahashi S."/>
            <person name="Yoshida T."/>
            <person name="Shimamura S."/>
            <person name="Takaki Y."/>
            <person name="Nagai Y."/>
            <person name="Toyoda A."/>
            <person name="Suzuki Y."/>
            <person name="Arimoto A."/>
            <person name="Ishii H."/>
            <person name="Satoh N."/>
            <person name="Nishiyama T."/>
            <person name="Hasebe M."/>
            <person name="Maruyama T."/>
            <person name="Minagawa J."/>
            <person name="Obokata J."/>
            <person name="Shigenobu S."/>
        </authorList>
    </citation>
    <scope>NUCLEOTIDE SEQUENCE [LARGE SCALE GENOMIC DNA]</scope>
</reference>
<dbReference type="InterPro" id="IPR036600">
    <property type="entry name" value="PAH_sf"/>
</dbReference>
<feature type="region of interest" description="Disordered" evidence="6">
    <location>
        <begin position="236"/>
        <end position="305"/>
    </location>
</feature>
<evidence type="ECO:0000256" key="4">
    <source>
        <dbReference type="ARBA" id="ARBA00023242"/>
    </source>
</evidence>
<feature type="compositionally biased region" description="Polar residues" evidence="6">
    <location>
        <begin position="1305"/>
        <end position="1317"/>
    </location>
</feature>
<feature type="compositionally biased region" description="Polar residues" evidence="6">
    <location>
        <begin position="1619"/>
        <end position="1630"/>
    </location>
</feature>
<comment type="caution">
    <text evidence="7">The sequence shown here is derived from an EMBL/GenBank/DDBJ whole genome shotgun (WGS) entry which is preliminary data.</text>
</comment>
<evidence type="ECO:0000313" key="7">
    <source>
        <dbReference type="EMBL" id="GFO46305.1"/>
    </source>
</evidence>
<feature type="region of interest" description="Disordered" evidence="6">
    <location>
        <begin position="1617"/>
        <end position="1638"/>
    </location>
</feature>
<feature type="compositionally biased region" description="Basic residues" evidence="6">
    <location>
        <begin position="113"/>
        <end position="125"/>
    </location>
</feature>
<keyword evidence="3" id="KW-0804">Transcription</keyword>
<dbReference type="SUPFAM" id="SSF47762">
    <property type="entry name" value="PAH2 domain"/>
    <property type="match status" value="1"/>
</dbReference>
<sequence length="2719" mass="299914">MSENTDSQGNKVGSPAEDDFGLALANLRWLSGGEVDADKQSAECSLTQRPPTSDGASDGIQANPSRYSLRLNTPEKKQNGPKDKSSLFETPKKSFQTPDKDQRKSTNSSPVRKVQRKKIAYRKRILSSDDDEDDGKPKRKSLKDAQKSKAAIVAPEEDSIDEALEFKAAKMKMNAKNVKSVIRQVLTNQSVSNMFKDVLEMEKTGSPPKDTAAKLEELDYEPKMTRAKVKLLESIAVASPSKKPPPGPSILDVDFAEEEEDDEYDPAKDECHESDDDETESMVSSRLSDFGSPCPRTPSTPTQGLDSRSIVLKNVYTPEEHATTPVKTSLNQELDISQNAGTPTQENADNVNTIALRTRSKLPLLSTSITDIENAFVAPDITPDMYYTNDDAEWNQFLSTLYKQPDDAGTDDDGEANDPEFDYLAEAELEEEDVDDFQFNKPTKITKKELSSLMDELSDLFEDEILPLQTLTSIQNPQSQAVQQPSSLSNNQGQVFKTPLAPRSSLYHRKQEATPLEYLDLQTQDIVQIPQENMNAAELVQQAESESFFSSYQIELVKDQMRKHIQLLAQSFVMFQPNSHEAGPKAEPEFLLNELECLSQRSIVGSASLFNVCNLNPALDFIRNTDVRSDMETVDESSEDKSSRTHFRVTAAQKKAMYESPAFIYPHLLPSLKSMREHQKHIPFLPSEDNLIALGLEQFRDCRNVKVSKLIQTYLVYRKQERRIKYRINWLTRPDAKNNPVKFVHENRRLPHGFPKPVVTEYIPVAPQKQDHSLLPYWCRRNHAVSSNEGGKSDVALKQNEDKSRDSTMSENQELPDLNESIVEDSDYQETGSPYTSTPYATSLRTSMFHKSVSDTTECHTLPDPSQSSAEGFNACAANLPNTSRPHTNALYPRIHQSNSLHKVIRATGSSNTNTHQGNILENEKASITYPLANRSPSLSKNFSPVHHQACSKCGSVNSSLVFSQVPVHPKELENGATQIVVFPRAMSNSLPITGIFYPLANQPASNEKTRTPINQLSRSVPQSLRWKLATTSNLQSSASSAHPKLVARAYLNSQEASPNKSHCNTPDLEAPSPDLLAKTMLSCGIGEDISNLSPITSGQPSVAPSPISRNDEKTNMSVRNLGKVFDALLDNSYAKDSPSLDKLDRFESVRGERNRSQIFENSSDTSKVETPLKRDCSRISAQGQFLNGRQKISNSASKTISVLSFKGLDTSLGNISVKQKPKFNEQNSLEGKNTFGQSMPDSSLQVKPVPEGVVSASPEPDQFTSASPVVNILNIDQHMSSNVKDERVGILPVVGTCSDIDNSMNENVNKGDSNFGSESEVEKEFSSSESGHISSNPTDSDGVGIHSLNKGGINVMNLAVAEECNLTKVPDNNTLKAEKNQISMSETSLSNLTPPLKISEQSAIRDESCTEKITEQSVTYDRLFSPVICDESNAKKISEQSVTCDESNAKNICEQDLIGDESPTETITERSAICDESNAKNICEQALIGDEGSTETITEQSAICDERDDSCSEEVSEQSAICDESFTETIVEQSIKDDERCMEKKDAEKSESANSSPVDDAVQGKVCKGDTSEDAYVLSPDMFEEEPDVDQAEVDEIMDSIVTIRFKSRVEENDGETYASSSCTQTQNERISDSSHQDEAWHEDYITTYFEKVKDLLDYGFHRFSNILHVLHTININRNSLTELYVDLAMLLHNHKDLVFDFAGLLLCFQAVMCGSSPSSVDCEFTKINEFLTKLQHNSSGLFSAHHSSLTVLRQWLSITTKAQSNPTFLKDKLVELLYNTSDLVDALCHYFLSKQIPNGLGHIRGLGVEARSDGPIRSRLTQLQLIDCQKDDTHCGDTGRDPKIGQGMAFKPEGTGSNKSLKPSRMELPRVNTKSRRQAKLQAATGLSTKAKDDQQGYTASRDASKENRVGKIVQRRERRHNLPDRVEIISVEDVDTMVSEHLETSMSSEKSSLAPGVEQRDQARCFASSDTNPGLPKSPTCLNGKISLVSSAVNSVVKNIAADSQPKSSPLLPVSHTTTSSPPVIVSDFSNICSQPDTTKHSEVIKITDSMKSWQNSIVTKSATAQIISTTSSSVTPIPCVGHGLMNGLAQQQLTPRTNKTSPLLQPHFPQMTPSLSTPCRISPCQTNTNNLRPQNTPILGLPQIRIPVLVYLQPQKLPNSETKEKTDLPPQQGQKMKQAKGRKTNDQISKCVPKKHSKTSVGTVKRQRGKIVKPELLISSMSGASDVLKNSASGESVLPSPKLKSTDKFDRKAPKRKTAILISPQKMSKNKTRQRVAKSNSCAESETKSTPIASKTKNHKAKKMKAKAGKKHVHASANVNLEFPAVTKEHDVHLKRNDDDQQTLNSGEELVSPSKSAPSDMNAKSALSISDATQSQHTALIRAAKGTEIDQSPRYTSSPHKDSCDVGGTVLPQIFLKPDTKPHTSHNSMAIHQRSDLNPENHASESLSHFSPLKLGNRKPSEVVQHCLDTLSLGPLDESVDPQFFQRIAHLLNSPSKHNSDSMSKFDLLAFIESSQFGCKDFTSNPGFSRAAASQFLNQTSLSSTPGPLGFSGALKEQGLARSETDEHTKQASLAVDTNSGPRKNDAHLQDENVEPLNLTHVAVAEKQASEKCEDGQLKPIEEMQQSLEQSEANTVSQGHLVGPSEDLHSSEWTEEWDEQIIHAVIDSKGMTESVLKSLQFKIPQKSLKELAARAAKLLEMLQNDVESEEEEEDK</sequence>
<feature type="region of interest" description="Disordered" evidence="6">
    <location>
        <begin position="2270"/>
        <end position="2328"/>
    </location>
</feature>
<keyword evidence="5" id="KW-0175">Coiled coil</keyword>
<feature type="compositionally biased region" description="Polar residues" evidence="6">
    <location>
        <begin position="2369"/>
        <end position="2382"/>
    </location>
</feature>
<feature type="region of interest" description="Disordered" evidence="6">
    <location>
        <begin position="35"/>
        <end position="153"/>
    </location>
</feature>
<keyword evidence="4" id="KW-0539">Nucleus</keyword>
<accession>A0AAV4DQH3</accession>
<comment type="subcellular location">
    <subcellularLocation>
        <location evidence="1">Nucleus</location>
    </subcellularLocation>
</comment>
<feature type="compositionally biased region" description="Polar residues" evidence="6">
    <location>
        <begin position="2393"/>
        <end position="2402"/>
    </location>
</feature>
<evidence type="ECO:0000256" key="5">
    <source>
        <dbReference type="SAM" id="Coils"/>
    </source>
</evidence>
<feature type="compositionally biased region" description="Basic and acidic residues" evidence="6">
    <location>
        <begin position="1539"/>
        <end position="1552"/>
    </location>
</feature>
<feature type="region of interest" description="Disordered" evidence="6">
    <location>
        <begin position="2162"/>
        <end position="2211"/>
    </location>
</feature>
<feature type="region of interest" description="Disordered" evidence="6">
    <location>
        <begin position="2235"/>
        <end position="2258"/>
    </location>
</feature>
<evidence type="ECO:0000256" key="6">
    <source>
        <dbReference type="SAM" id="MobiDB-lite"/>
    </source>
</evidence>
<feature type="coiled-coil region" evidence="5">
    <location>
        <begin position="2689"/>
        <end position="2716"/>
    </location>
</feature>
<feature type="compositionally biased region" description="Basic residues" evidence="6">
    <location>
        <begin position="2300"/>
        <end position="2318"/>
    </location>
</feature>
<feature type="region of interest" description="Disordered" evidence="6">
    <location>
        <begin position="2555"/>
        <end position="2596"/>
    </location>
</feature>
<dbReference type="PANTHER" id="PTHR16088">
    <property type="entry name" value="YY1 ASSOCIATED PROTEIN-RELATED"/>
    <property type="match status" value="1"/>
</dbReference>
<keyword evidence="2" id="KW-0805">Transcription regulation</keyword>
<gene>
    <name evidence="7" type="ORF">PoB_007281000</name>
</gene>
<evidence type="ECO:0000256" key="3">
    <source>
        <dbReference type="ARBA" id="ARBA00023163"/>
    </source>
</evidence>
<feature type="region of interest" description="Disordered" evidence="6">
    <location>
        <begin position="1539"/>
        <end position="1566"/>
    </location>
</feature>
<protein>
    <submittedName>
        <fullName evidence="7">Gon-4 protein</fullName>
    </submittedName>
</protein>
<evidence type="ECO:0000313" key="8">
    <source>
        <dbReference type="Proteomes" id="UP000735302"/>
    </source>
</evidence>
<feature type="compositionally biased region" description="Polar residues" evidence="6">
    <location>
        <begin position="2281"/>
        <end position="2296"/>
    </location>
</feature>
<dbReference type="InterPro" id="IPR052435">
    <property type="entry name" value="YY1-Transcr_Regul"/>
</dbReference>